<dbReference type="GO" id="GO:0031956">
    <property type="term" value="F:medium-chain fatty acid-CoA ligase activity"/>
    <property type="evidence" value="ECO:0007669"/>
    <property type="project" value="TreeGrafter"/>
</dbReference>
<name>A0A1A3NBZ6_MYCAS</name>
<evidence type="ECO:0000313" key="4">
    <source>
        <dbReference type="Proteomes" id="UP000093629"/>
    </source>
</evidence>
<dbReference type="SUPFAM" id="SSF56801">
    <property type="entry name" value="Acetyl-CoA synthetase-like"/>
    <property type="match status" value="1"/>
</dbReference>
<feature type="domain" description="AMP-binding enzyme C-terminal" evidence="2">
    <location>
        <begin position="420"/>
        <end position="497"/>
    </location>
</feature>
<organism evidence="3 4">
    <name type="scientific">Mycobacterium asiaticum</name>
    <dbReference type="NCBI Taxonomy" id="1790"/>
    <lineage>
        <taxon>Bacteria</taxon>
        <taxon>Bacillati</taxon>
        <taxon>Actinomycetota</taxon>
        <taxon>Actinomycetes</taxon>
        <taxon>Mycobacteriales</taxon>
        <taxon>Mycobacteriaceae</taxon>
        <taxon>Mycobacterium</taxon>
    </lineage>
</organism>
<dbReference type="RefSeq" id="WP_065157916.1">
    <property type="nucleotide sequence ID" value="NZ_LZLQ01000038.1"/>
</dbReference>
<dbReference type="PANTHER" id="PTHR43201:SF32">
    <property type="entry name" value="2-SUCCINYLBENZOATE--COA LIGASE, CHLOROPLASTIC_PEROXISOMAL"/>
    <property type="match status" value="1"/>
</dbReference>
<dbReference type="GO" id="GO:0006631">
    <property type="term" value="P:fatty acid metabolic process"/>
    <property type="evidence" value="ECO:0007669"/>
    <property type="project" value="TreeGrafter"/>
</dbReference>
<keyword evidence="4" id="KW-1185">Reference proteome</keyword>
<evidence type="ECO:0000313" key="3">
    <source>
        <dbReference type="EMBL" id="OBK17912.1"/>
    </source>
</evidence>
<dbReference type="InterPro" id="IPR000873">
    <property type="entry name" value="AMP-dep_synth/lig_dom"/>
</dbReference>
<dbReference type="InterPro" id="IPR020845">
    <property type="entry name" value="AMP-binding_CS"/>
</dbReference>
<dbReference type="InterPro" id="IPR042099">
    <property type="entry name" value="ANL_N_sf"/>
</dbReference>
<comment type="caution">
    <text evidence="3">The sequence shown here is derived from an EMBL/GenBank/DDBJ whole genome shotgun (WGS) entry which is preliminary data.</text>
</comment>
<dbReference type="OrthoDB" id="4595052at2"/>
<dbReference type="InterPro" id="IPR045851">
    <property type="entry name" value="AMP-bd_C_sf"/>
</dbReference>
<dbReference type="PROSITE" id="PS00455">
    <property type="entry name" value="AMP_BINDING"/>
    <property type="match status" value="1"/>
</dbReference>
<reference evidence="4" key="1">
    <citation type="submission" date="2016-06" db="EMBL/GenBank/DDBJ databases">
        <authorList>
            <person name="Sutton G."/>
            <person name="Brinkac L."/>
            <person name="Sanka R."/>
            <person name="Adams M."/>
            <person name="Lau E."/>
            <person name="Garcia-Basteiro A."/>
            <person name="Lopez-Varela E."/>
            <person name="Palencia S."/>
        </authorList>
    </citation>
    <scope>NUCLEOTIDE SEQUENCE [LARGE SCALE GENOMIC DNA]</scope>
    <source>
        <strain evidence="4">1245139.5</strain>
    </source>
</reference>
<proteinExistence type="predicted"/>
<accession>A0A1A3NBZ6</accession>
<feature type="domain" description="AMP-dependent synthetase/ligase" evidence="1">
    <location>
        <begin position="37"/>
        <end position="371"/>
    </location>
</feature>
<sequence>MSGVPALLQCAQRRVAVLREQYREAGWWSGQPVDVVRAAAARHPEKLALRTRGAEFSYAELDARIDAACGALAASGVGASTPTVVVVGNDVDSVVAVHAALRLDAVVLLVPRSAGEAQVADIIARTGAELGVAPNWPAAQRKVMSEPFAWIALDTNYPPQTSYRPQRAADEPCVVLYTSGTTSAPKGVVHSQSTLMKASSNYIGAAGLGSADRIFLISPLASVTGVLQALVIAPMLCAPVVLESNWHAAETCELLVSSDATWYGGPDRLLDRLLDEAVARGLDVPLQAVYLGGTMLDRRILTRIEDDFGIIVMRAYGSSEVPVSTSGLRSESADVRHADDGVALEDVEVKVGSATDPTECCIRGPHMFLGYTDADDDARAFDGDWFRTGDVAEMSRGRVRIVGRLKDIIIRNGLKIAAAEVEEAVARIAGVRECAAYPVADATTGERLAVAMVLDAHIDMPLAKVTDALISAGLPKYKLPEELVFWNEPLPVNANGKVERNKLAARSAGRTRVLADRLAATG</sequence>
<dbReference type="PANTHER" id="PTHR43201">
    <property type="entry name" value="ACYL-COA SYNTHETASE"/>
    <property type="match status" value="1"/>
</dbReference>
<protein>
    <submittedName>
        <fullName evidence="3">AMP-dependent synthetase</fullName>
    </submittedName>
</protein>
<dbReference type="Proteomes" id="UP000093629">
    <property type="component" value="Unassembled WGS sequence"/>
</dbReference>
<evidence type="ECO:0000259" key="1">
    <source>
        <dbReference type="Pfam" id="PF00501"/>
    </source>
</evidence>
<dbReference type="Pfam" id="PF13193">
    <property type="entry name" value="AMP-binding_C"/>
    <property type="match status" value="1"/>
</dbReference>
<dbReference type="Gene3D" id="3.40.50.12780">
    <property type="entry name" value="N-terminal domain of ligase-like"/>
    <property type="match status" value="1"/>
</dbReference>
<evidence type="ECO:0000259" key="2">
    <source>
        <dbReference type="Pfam" id="PF13193"/>
    </source>
</evidence>
<dbReference type="InterPro" id="IPR025110">
    <property type="entry name" value="AMP-bd_C"/>
</dbReference>
<gene>
    <name evidence="3" type="ORF">A5636_22085</name>
</gene>
<dbReference type="Gene3D" id="3.30.300.30">
    <property type="match status" value="1"/>
</dbReference>
<dbReference type="EMBL" id="LZLQ01000038">
    <property type="protein sequence ID" value="OBK17912.1"/>
    <property type="molecule type" value="Genomic_DNA"/>
</dbReference>
<dbReference type="AlphaFoldDB" id="A0A1A3NBZ6"/>
<dbReference type="Pfam" id="PF00501">
    <property type="entry name" value="AMP-binding"/>
    <property type="match status" value="1"/>
</dbReference>